<dbReference type="AlphaFoldDB" id="A0A3M7R8R7"/>
<reference evidence="2 3" key="1">
    <citation type="journal article" date="2018" name="Sci. Rep.">
        <title>Genomic signatures of local adaptation to the degree of environmental predictability in rotifers.</title>
        <authorList>
            <person name="Franch-Gras L."/>
            <person name="Hahn C."/>
            <person name="Garcia-Roger E.M."/>
            <person name="Carmona M.J."/>
            <person name="Serra M."/>
            <person name="Gomez A."/>
        </authorList>
    </citation>
    <scope>NUCLEOTIDE SEQUENCE [LARGE SCALE GENOMIC DNA]</scope>
    <source>
        <strain evidence="2">HYR1</strain>
    </source>
</reference>
<accession>A0A3M7R8R7</accession>
<sequence>MGKFAKRETCEETSPKTLKKELDALHDSSMARVTNEKNTITPNSKFRNPINDVGMTTGNTRENLDRECKMETSYYEIRQYTEIKN</sequence>
<name>A0A3M7R8R7_BRAPC</name>
<proteinExistence type="predicted"/>
<dbReference type="Proteomes" id="UP000276133">
    <property type="component" value="Unassembled WGS sequence"/>
</dbReference>
<evidence type="ECO:0000256" key="1">
    <source>
        <dbReference type="SAM" id="MobiDB-lite"/>
    </source>
</evidence>
<organism evidence="2 3">
    <name type="scientific">Brachionus plicatilis</name>
    <name type="common">Marine rotifer</name>
    <name type="synonym">Brachionus muelleri</name>
    <dbReference type="NCBI Taxonomy" id="10195"/>
    <lineage>
        <taxon>Eukaryota</taxon>
        <taxon>Metazoa</taxon>
        <taxon>Spiralia</taxon>
        <taxon>Gnathifera</taxon>
        <taxon>Rotifera</taxon>
        <taxon>Eurotatoria</taxon>
        <taxon>Monogononta</taxon>
        <taxon>Pseudotrocha</taxon>
        <taxon>Ploima</taxon>
        <taxon>Brachionidae</taxon>
        <taxon>Brachionus</taxon>
    </lineage>
</organism>
<evidence type="ECO:0000313" key="3">
    <source>
        <dbReference type="Proteomes" id="UP000276133"/>
    </source>
</evidence>
<feature type="region of interest" description="Disordered" evidence="1">
    <location>
        <begin position="34"/>
        <end position="60"/>
    </location>
</feature>
<protein>
    <submittedName>
        <fullName evidence="2">Uncharacterized protein</fullName>
    </submittedName>
</protein>
<keyword evidence="3" id="KW-1185">Reference proteome</keyword>
<evidence type="ECO:0000313" key="2">
    <source>
        <dbReference type="EMBL" id="RNA20002.1"/>
    </source>
</evidence>
<feature type="compositionally biased region" description="Polar residues" evidence="1">
    <location>
        <begin position="36"/>
        <end position="46"/>
    </location>
</feature>
<comment type="caution">
    <text evidence="2">The sequence shown here is derived from an EMBL/GenBank/DDBJ whole genome shotgun (WGS) entry which is preliminary data.</text>
</comment>
<gene>
    <name evidence="2" type="ORF">BpHYR1_030821</name>
</gene>
<dbReference type="EMBL" id="REGN01003932">
    <property type="protein sequence ID" value="RNA20002.1"/>
    <property type="molecule type" value="Genomic_DNA"/>
</dbReference>